<dbReference type="Gene3D" id="1.10.8.430">
    <property type="entry name" value="Helical domain of apoptotic protease-activating factors"/>
    <property type="match status" value="1"/>
</dbReference>
<evidence type="ECO:0000313" key="9">
    <source>
        <dbReference type="EnsemblPlants" id="AUR62016901-RA:cds"/>
    </source>
</evidence>
<keyword evidence="10" id="KW-1185">Reference proteome</keyword>
<organism evidence="9 10">
    <name type="scientific">Chenopodium quinoa</name>
    <name type="common">Quinoa</name>
    <dbReference type="NCBI Taxonomy" id="63459"/>
    <lineage>
        <taxon>Eukaryota</taxon>
        <taxon>Viridiplantae</taxon>
        <taxon>Streptophyta</taxon>
        <taxon>Embryophyta</taxon>
        <taxon>Tracheophyta</taxon>
        <taxon>Spermatophyta</taxon>
        <taxon>Magnoliopsida</taxon>
        <taxon>eudicotyledons</taxon>
        <taxon>Gunneridae</taxon>
        <taxon>Pentapetalae</taxon>
        <taxon>Caryophyllales</taxon>
        <taxon>Chenopodiaceae</taxon>
        <taxon>Chenopodioideae</taxon>
        <taxon>Atripliceae</taxon>
        <taxon>Chenopodium</taxon>
    </lineage>
</organism>
<dbReference type="InterPro" id="IPR032675">
    <property type="entry name" value="LRR_dom_sf"/>
</dbReference>
<dbReference type="InterPro" id="IPR058922">
    <property type="entry name" value="WHD_DRP"/>
</dbReference>
<dbReference type="SUPFAM" id="SSF52540">
    <property type="entry name" value="P-loop containing nucleoside triphosphate hydrolases"/>
    <property type="match status" value="1"/>
</dbReference>
<dbReference type="PANTHER" id="PTHR36766">
    <property type="entry name" value="PLANT BROAD-SPECTRUM MILDEW RESISTANCE PROTEIN RPW8"/>
    <property type="match status" value="1"/>
</dbReference>
<dbReference type="Pfam" id="PF00931">
    <property type="entry name" value="NB-ARC"/>
    <property type="match status" value="1"/>
</dbReference>
<dbReference type="GO" id="GO:0051707">
    <property type="term" value="P:response to other organism"/>
    <property type="evidence" value="ECO:0007669"/>
    <property type="project" value="UniProtKB-ARBA"/>
</dbReference>
<dbReference type="PRINTS" id="PR00364">
    <property type="entry name" value="DISEASERSIST"/>
</dbReference>
<dbReference type="InterPro" id="IPR002182">
    <property type="entry name" value="NB-ARC"/>
</dbReference>
<accession>A0A803LPM2</accession>
<dbReference type="InterPro" id="IPR055414">
    <property type="entry name" value="LRR_R13L4/SHOC2-like"/>
</dbReference>
<keyword evidence="1" id="KW-0677">Repeat</keyword>
<sequence length="977" mass="111946">MDIIGTVLSAAQTLLASLQCSELQEILSSFGYKSQLDDLRRMVSAVNAVLLDAEAKQELSHEAQHRLEELKDAVFEADDLLDEFVTLAEQKQLLEAGGSLSKKVCRVKKIRKKLDAIAYNTQFSFKHDPEPIRRRRPETCSYVDAGGLGKTALAQLVHNDPRVTSAFSLRLWTCVSDQDQKQLDVKEIICKMLAFGQSHEHSTLDQVQKQLHGRLAGKKYLLVLDDVWSEKCVQWRDLERFLIGGQRGSWILVTTRSLATAKIIGDGLTYELQGLSEENSWCLFERMAFGLQSSNPADDLVNIGQEIVKGCSRVPLAIRVVGSLLYGQDKSKWLSLAQIGLANLRDSQNDIMPILKLSYHNLESPLKSCFSYCALFPKDYWIEKEMLISLWMAQGYIVPLDEGQSIEDAAEEYFSILLQRCFFQDVLRDVKNGDIVSFKIHDLMHDVAQIVTKQEICATHNFCSNLDNKVRHLSVTRNKVERCSLYKSHIRTFLFVGQRRQVVEMEQFCAEALLANCFCLRALDLSHLSFKTLPESIGELLHLRYLDLSWNSRLEVLPKSITKLGNLQTLNLSRCRQLKELPKDLSRLVKLRTLLTSNCRKMTCFPMGMGKLNCLHRLSDFIVGGEGSYSSTKHWFDGLEDLKAMNNLNGHLDIQFKWPKNDVKVDESRTEGHYLKNKGHLKSLKFLFCHQEVDGVVDTEEARRFMEELQPHSNLKRLDVSRYRGVRMPGWATLLPNLVRIHLEVCKELEYLPCLGSLRHLKSLWLNSLPKLEYIEISPSVFSSTPGSECAQRVSIFSSLEILRLLKLPKLKGWRGVWCEVESLEDVEEVFRSYLSSLQTLKFERCDKLRSFCGGLEHLTALKKLVIRNCPNVRLSEETEDGRPWRSLHHSLLDLRFEGLPQLVSLPDWMQSLAALEYLRICDCMRLKSIPNWMPKLTSVKQLYLFECSESLKSRCRKEPPGADWSYIKHIPIVIIR</sequence>
<dbReference type="Pfam" id="PF18052">
    <property type="entry name" value="Rx_N"/>
    <property type="match status" value="1"/>
</dbReference>
<dbReference type="AlphaFoldDB" id="A0A803LPM2"/>
<evidence type="ECO:0000259" key="8">
    <source>
        <dbReference type="Pfam" id="PF23598"/>
    </source>
</evidence>
<dbReference type="InterPro" id="IPR042197">
    <property type="entry name" value="Apaf_helical"/>
</dbReference>
<dbReference type="EnsemblPlants" id="AUR62016901-RA">
    <property type="protein sequence ID" value="AUR62016901-RA:cds"/>
    <property type="gene ID" value="AUR62016901"/>
</dbReference>
<evidence type="ECO:0000256" key="4">
    <source>
        <dbReference type="ARBA" id="ARBA00022840"/>
    </source>
</evidence>
<feature type="domain" description="Disease resistance N-terminal" evidence="6">
    <location>
        <begin position="15"/>
        <end position="102"/>
    </location>
</feature>
<evidence type="ECO:0000313" key="10">
    <source>
        <dbReference type="Proteomes" id="UP000596660"/>
    </source>
</evidence>
<evidence type="ECO:0000256" key="3">
    <source>
        <dbReference type="ARBA" id="ARBA00022821"/>
    </source>
</evidence>
<keyword evidence="2" id="KW-0547">Nucleotide-binding</keyword>
<name>A0A803LPM2_CHEQI</name>
<evidence type="ECO:0000256" key="2">
    <source>
        <dbReference type="ARBA" id="ARBA00022741"/>
    </source>
</evidence>
<dbReference type="Gene3D" id="1.20.5.4130">
    <property type="match status" value="1"/>
</dbReference>
<feature type="domain" description="NB-ARC" evidence="5">
    <location>
        <begin position="141"/>
        <end position="289"/>
    </location>
</feature>
<dbReference type="GO" id="GO:0006952">
    <property type="term" value="P:defense response"/>
    <property type="evidence" value="ECO:0007669"/>
    <property type="project" value="UniProtKB-KW"/>
</dbReference>
<reference evidence="9" key="2">
    <citation type="submission" date="2021-03" db="UniProtKB">
        <authorList>
            <consortium name="EnsemblPlants"/>
        </authorList>
    </citation>
    <scope>IDENTIFICATION</scope>
</reference>
<proteinExistence type="predicted"/>
<dbReference type="Gramene" id="AUR62016901-RA">
    <property type="protein sequence ID" value="AUR62016901-RA:cds"/>
    <property type="gene ID" value="AUR62016901"/>
</dbReference>
<protein>
    <submittedName>
        <fullName evidence="9">Uncharacterized protein</fullName>
    </submittedName>
</protein>
<evidence type="ECO:0000259" key="5">
    <source>
        <dbReference type="Pfam" id="PF00931"/>
    </source>
</evidence>
<dbReference type="Proteomes" id="UP000596660">
    <property type="component" value="Unplaced"/>
</dbReference>
<dbReference type="FunFam" id="1.10.10.10:FF:000322">
    <property type="entry name" value="Probable disease resistance protein At1g63360"/>
    <property type="match status" value="1"/>
</dbReference>
<dbReference type="Gene3D" id="3.40.50.300">
    <property type="entry name" value="P-loop containing nucleotide triphosphate hydrolases"/>
    <property type="match status" value="1"/>
</dbReference>
<dbReference type="Gene3D" id="1.10.10.10">
    <property type="entry name" value="Winged helix-like DNA-binding domain superfamily/Winged helix DNA-binding domain"/>
    <property type="match status" value="1"/>
</dbReference>
<feature type="domain" description="Disease resistance protein winged helix" evidence="7">
    <location>
        <begin position="375"/>
        <end position="448"/>
    </location>
</feature>
<keyword evidence="4" id="KW-0067">ATP-binding</keyword>
<keyword evidence="3" id="KW-0611">Plant defense</keyword>
<dbReference type="PANTHER" id="PTHR36766:SF35">
    <property type="entry name" value="DISEASE RESISTANCE PROTEIN RGA3"/>
    <property type="match status" value="1"/>
</dbReference>
<dbReference type="InterPro" id="IPR036388">
    <property type="entry name" value="WH-like_DNA-bd_sf"/>
</dbReference>
<dbReference type="OMA" id="EICATHN"/>
<dbReference type="Pfam" id="PF23559">
    <property type="entry name" value="WHD_DRP"/>
    <property type="match status" value="1"/>
</dbReference>
<dbReference type="InterPro" id="IPR041118">
    <property type="entry name" value="Rx_N"/>
</dbReference>
<dbReference type="Pfam" id="PF23598">
    <property type="entry name" value="LRR_14"/>
    <property type="match status" value="1"/>
</dbReference>
<feature type="domain" description="Disease resistance R13L4/SHOC-2-like LRR" evidence="8">
    <location>
        <begin position="512"/>
        <end position="784"/>
    </location>
</feature>
<dbReference type="Gene3D" id="3.80.10.10">
    <property type="entry name" value="Ribonuclease Inhibitor"/>
    <property type="match status" value="2"/>
</dbReference>
<dbReference type="GO" id="GO:0043531">
    <property type="term" value="F:ADP binding"/>
    <property type="evidence" value="ECO:0007669"/>
    <property type="project" value="InterPro"/>
</dbReference>
<evidence type="ECO:0000259" key="7">
    <source>
        <dbReference type="Pfam" id="PF23559"/>
    </source>
</evidence>
<dbReference type="GO" id="GO:0005524">
    <property type="term" value="F:ATP binding"/>
    <property type="evidence" value="ECO:0007669"/>
    <property type="project" value="UniProtKB-KW"/>
</dbReference>
<dbReference type="InterPro" id="IPR027417">
    <property type="entry name" value="P-loop_NTPase"/>
</dbReference>
<evidence type="ECO:0000259" key="6">
    <source>
        <dbReference type="Pfam" id="PF18052"/>
    </source>
</evidence>
<dbReference type="SUPFAM" id="SSF52058">
    <property type="entry name" value="L domain-like"/>
    <property type="match status" value="1"/>
</dbReference>
<reference evidence="9" key="1">
    <citation type="journal article" date="2017" name="Nature">
        <title>The genome of Chenopodium quinoa.</title>
        <authorList>
            <person name="Jarvis D.E."/>
            <person name="Ho Y.S."/>
            <person name="Lightfoot D.J."/>
            <person name="Schmoeckel S.M."/>
            <person name="Li B."/>
            <person name="Borm T.J.A."/>
            <person name="Ohyanagi H."/>
            <person name="Mineta K."/>
            <person name="Michell C.T."/>
            <person name="Saber N."/>
            <person name="Kharbatia N.M."/>
            <person name="Rupper R.R."/>
            <person name="Sharp A.R."/>
            <person name="Dally N."/>
            <person name="Boughton B.A."/>
            <person name="Woo Y.H."/>
            <person name="Gao G."/>
            <person name="Schijlen E.G.W.M."/>
            <person name="Guo X."/>
            <person name="Momin A.A."/>
            <person name="Negrao S."/>
            <person name="Al-Babili S."/>
            <person name="Gehring C."/>
            <person name="Roessner U."/>
            <person name="Jung C."/>
            <person name="Murphy K."/>
            <person name="Arold S.T."/>
            <person name="Gojobori T."/>
            <person name="van der Linden C.G."/>
            <person name="van Loo E.N."/>
            <person name="Jellen E.N."/>
            <person name="Maughan P.J."/>
            <person name="Tester M."/>
        </authorList>
    </citation>
    <scope>NUCLEOTIDE SEQUENCE [LARGE SCALE GENOMIC DNA]</scope>
    <source>
        <strain evidence="9">cv. PI 614886</strain>
    </source>
</reference>
<evidence type="ECO:0000256" key="1">
    <source>
        <dbReference type="ARBA" id="ARBA00022737"/>
    </source>
</evidence>